<accession>A0AAE0GWH3</accession>
<dbReference type="EMBL" id="LGRX02001804">
    <property type="protein sequence ID" value="KAK3285462.1"/>
    <property type="molecule type" value="Genomic_DNA"/>
</dbReference>
<dbReference type="AlphaFoldDB" id="A0AAE0GWH3"/>
<protein>
    <submittedName>
        <fullName evidence="2">Uncharacterized protein</fullName>
    </submittedName>
</protein>
<keyword evidence="3" id="KW-1185">Reference proteome</keyword>
<proteinExistence type="predicted"/>
<sequence>MREVDKQTETEIVVADSGSALDPEFDIEALAYSEGATDKEDIASYTRLRQLYQGRLYSFITLEEAYRWLVGQECSQAKVHLEHTGMYFLIRPSDFSKQGKRSRWGRHTRTESIARGDAVVQALETKLGSFADAVTAAASNRGGGITGDAETAILDLGKQVKGLSENKVEKGFKETVDNVKKDKHLALADKQNRVADAMLQRLIVTNGGTRTPAVYVPKREAKRGVASDTGDDTDNYGAHPARVGTAEEDP</sequence>
<feature type="region of interest" description="Disordered" evidence="1">
    <location>
        <begin position="219"/>
        <end position="250"/>
    </location>
</feature>
<gene>
    <name evidence="2" type="ORF">CYMTET_6935</name>
</gene>
<evidence type="ECO:0000313" key="3">
    <source>
        <dbReference type="Proteomes" id="UP001190700"/>
    </source>
</evidence>
<evidence type="ECO:0000256" key="1">
    <source>
        <dbReference type="SAM" id="MobiDB-lite"/>
    </source>
</evidence>
<organism evidence="2 3">
    <name type="scientific">Cymbomonas tetramitiformis</name>
    <dbReference type="NCBI Taxonomy" id="36881"/>
    <lineage>
        <taxon>Eukaryota</taxon>
        <taxon>Viridiplantae</taxon>
        <taxon>Chlorophyta</taxon>
        <taxon>Pyramimonadophyceae</taxon>
        <taxon>Pyramimonadales</taxon>
        <taxon>Pyramimonadaceae</taxon>
        <taxon>Cymbomonas</taxon>
    </lineage>
</organism>
<reference evidence="2 3" key="1">
    <citation type="journal article" date="2015" name="Genome Biol. Evol.">
        <title>Comparative Genomics of a Bacterivorous Green Alga Reveals Evolutionary Causalities and Consequences of Phago-Mixotrophic Mode of Nutrition.</title>
        <authorList>
            <person name="Burns J.A."/>
            <person name="Paasch A."/>
            <person name="Narechania A."/>
            <person name="Kim E."/>
        </authorList>
    </citation>
    <scope>NUCLEOTIDE SEQUENCE [LARGE SCALE GENOMIC DNA]</scope>
    <source>
        <strain evidence="2 3">PLY_AMNH</strain>
    </source>
</reference>
<comment type="caution">
    <text evidence="2">The sequence shown here is derived from an EMBL/GenBank/DDBJ whole genome shotgun (WGS) entry which is preliminary data.</text>
</comment>
<name>A0AAE0GWH3_9CHLO</name>
<dbReference type="Proteomes" id="UP001190700">
    <property type="component" value="Unassembled WGS sequence"/>
</dbReference>
<evidence type="ECO:0000313" key="2">
    <source>
        <dbReference type="EMBL" id="KAK3285462.1"/>
    </source>
</evidence>